<comment type="subcellular location">
    <subcellularLocation>
        <location evidence="1">Membrane</location>
        <topology evidence="1">Multi-pass membrane protein</topology>
    </subcellularLocation>
</comment>
<feature type="transmembrane region" description="Helical" evidence="5">
    <location>
        <begin position="99"/>
        <end position="121"/>
    </location>
</feature>
<dbReference type="PANTHER" id="PTHR43184:SF2">
    <property type="entry name" value="MAJOR FACILITATOR SUPERFAMILY (MFS) PROFILE DOMAIN-CONTAINING PROTEIN"/>
    <property type="match status" value="1"/>
</dbReference>
<feature type="transmembrane region" description="Helical" evidence="5">
    <location>
        <begin position="35"/>
        <end position="58"/>
    </location>
</feature>
<dbReference type="EMBL" id="KN576223">
    <property type="protein sequence ID" value="KHJ82941.1"/>
    <property type="molecule type" value="Genomic_DNA"/>
</dbReference>
<dbReference type="Gene3D" id="1.20.1250.20">
    <property type="entry name" value="MFS general substrate transporter like domains"/>
    <property type="match status" value="1"/>
</dbReference>
<evidence type="ECO:0000313" key="7">
    <source>
        <dbReference type="EMBL" id="KHJ82941.1"/>
    </source>
</evidence>
<dbReference type="SUPFAM" id="SSF103473">
    <property type="entry name" value="MFS general substrate transporter"/>
    <property type="match status" value="1"/>
</dbReference>
<evidence type="ECO:0000259" key="6">
    <source>
        <dbReference type="PROSITE" id="PS50850"/>
    </source>
</evidence>
<keyword evidence="2 5" id="KW-0812">Transmembrane</keyword>
<dbReference type="InterPro" id="IPR020846">
    <property type="entry name" value="MFS_dom"/>
</dbReference>
<evidence type="ECO:0000256" key="4">
    <source>
        <dbReference type="ARBA" id="ARBA00023136"/>
    </source>
</evidence>
<dbReference type="InterPro" id="IPR036259">
    <property type="entry name" value="MFS_trans_sf"/>
</dbReference>
<dbReference type="AlphaFoldDB" id="A0A0B1SGB7"/>
<gene>
    <name evidence="7" type="ORF">OESDEN_17364</name>
</gene>
<evidence type="ECO:0000313" key="8">
    <source>
        <dbReference type="Proteomes" id="UP000053660"/>
    </source>
</evidence>
<dbReference type="GO" id="GO:0022857">
    <property type="term" value="F:transmembrane transporter activity"/>
    <property type="evidence" value="ECO:0007669"/>
    <property type="project" value="InterPro"/>
</dbReference>
<organism evidence="7 8">
    <name type="scientific">Oesophagostomum dentatum</name>
    <name type="common">Nodular worm</name>
    <dbReference type="NCBI Taxonomy" id="61180"/>
    <lineage>
        <taxon>Eukaryota</taxon>
        <taxon>Metazoa</taxon>
        <taxon>Ecdysozoa</taxon>
        <taxon>Nematoda</taxon>
        <taxon>Chromadorea</taxon>
        <taxon>Rhabditida</taxon>
        <taxon>Rhabditina</taxon>
        <taxon>Rhabditomorpha</taxon>
        <taxon>Strongyloidea</taxon>
        <taxon>Strongylidae</taxon>
        <taxon>Oesophagostomum</taxon>
    </lineage>
</organism>
<accession>A0A0B1SGB7</accession>
<dbReference type="Proteomes" id="UP000053660">
    <property type="component" value="Unassembled WGS sequence"/>
</dbReference>
<dbReference type="PANTHER" id="PTHR43184">
    <property type="entry name" value="MAJOR FACILITATOR SUPERFAMILY TRANSPORTER 16, ISOFORM B"/>
    <property type="match status" value="1"/>
</dbReference>
<name>A0A0B1SGB7_OESDE</name>
<evidence type="ECO:0000256" key="5">
    <source>
        <dbReference type="SAM" id="Phobius"/>
    </source>
</evidence>
<dbReference type="GO" id="GO:0005789">
    <property type="term" value="C:endoplasmic reticulum membrane"/>
    <property type="evidence" value="ECO:0007669"/>
    <property type="project" value="TreeGrafter"/>
</dbReference>
<keyword evidence="3 5" id="KW-1133">Transmembrane helix</keyword>
<evidence type="ECO:0000256" key="1">
    <source>
        <dbReference type="ARBA" id="ARBA00004141"/>
    </source>
</evidence>
<proteinExistence type="predicted"/>
<keyword evidence="8" id="KW-1185">Reference proteome</keyword>
<dbReference type="OrthoDB" id="3639251at2759"/>
<feature type="transmembrane region" description="Helical" evidence="5">
    <location>
        <begin position="70"/>
        <end position="93"/>
    </location>
</feature>
<evidence type="ECO:0000256" key="2">
    <source>
        <dbReference type="ARBA" id="ARBA00022692"/>
    </source>
</evidence>
<sequence>MGCRAPLIVVMLAASIGALFCYAHAGPALILNALIMTIVGVTISGPYNLIVGTISIDLGSQPALANNAQAMATVSGLLDGTGSVGSAIGQLFVPLLQNAFGWQSVFMLFMALNLCAIFCIMKRCILDLRSFLSKSSEYTPLLEEEDHED</sequence>
<dbReference type="PROSITE" id="PS50850">
    <property type="entry name" value="MFS"/>
    <property type="match status" value="1"/>
</dbReference>
<protein>
    <recommendedName>
        <fullName evidence="6">Major facilitator superfamily (MFS) profile domain-containing protein</fullName>
    </recommendedName>
</protein>
<keyword evidence="4 5" id="KW-0472">Membrane</keyword>
<evidence type="ECO:0000256" key="3">
    <source>
        <dbReference type="ARBA" id="ARBA00022989"/>
    </source>
</evidence>
<feature type="domain" description="Major facilitator superfamily (MFS) profile" evidence="6">
    <location>
        <begin position="1"/>
        <end position="149"/>
    </location>
</feature>
<reference evidence="7 8" key="1">
    <citation type="submission" date="2014-03" db="EMBL/GenBank/DDBJ databases">
        <title>Draft genome of the hookworm Oesophagostomum dentatum.</title>
        <authorList>
            <person name="Mitreva M."/>
        </authorList>
    </citation>
    <scope>NUCLEOTIDE SEQUENCE [LARGE SCALE GENOMIC DNA]</scope>
    <source>
        <strain evidence="7 8">OD-Hann</strain>
    </source>
</reference>